<keyword evidence="3 5" id="KW-0238">DNA-binding</keyword>
<dbReference type="PANTHER" id="PTHR43479:SF11">
    <property type="entry name" value="ACREF_ENVCD OPERON REPRESSOR-RELATED"/>
    <property type="match status" value="1"/>
</dbReference>
<dbReference type="InterPro" id="IPR050624">
    <property type="entry name" value="HTH-type_Tx_Regulator"/>
</dbReference>
<dbReference type="InterPro" id="IPR036271">
    <property type="entry name" value="Tet_transcr_reg_TetR-rel_C_sf"/>
</dbReference>
<dbReference type="PROSITE" id="PS50977">
    <property type="entry name" value="HTH_TETR_2"/>
    <property type="match status" value="1"/>
</dbReference>
<evidence type="ECO:0000256" key="3">
    <source>
        <dbReference type="ARBA" id="ARBA00023125"/>
    </source>
</evidence>
<feature type="DNA-binding region" description="H-T-H motif" evidence="5">
    <location>
        <begin position="29"/>
        <end position="48"/>
    </location>
</feature>
<evidence type="ECO:0000256" key="2">
    <source>
        <dbReference type="ARBA" id="ARBA00023015"/>
    </source>
</evidence>
<feature type="domain" description="HTH tetR-type" evidence="6">
    <location>
        <begin position="6"/>
        <end position="66"/>
    </location>
</feature>
<dbReference type="InterPro" id="IPR001647">
    <property type="entry name" value="HTH_TetR"/>
</dbReference>
<protein>
    <submittedName>
        <fullName evidence="7">Transcriptional regulator</fullName>
    </submittedName>
</protein>
<accession>A0A1W5ZZ01</accession>
<dbReference type="RefSeq" id="WP_085031024.1">
    <property type="nucleotide sequence ID" value="NZ_CP020772.1"/>
</dbReference>
<dbReference type="Proteomes" id="UP000192527">
    <property type="component" value="Chromosome"/>
</dbReference>
<keyword evidence="2" id="KW-0805">Transcription regulation</keyword>
<evidence type="ECO:0000256" key="4">
    <source>
        <dbReference type="ARBA" id="ARBA00023163"/>
    </source>
</evidence>
<dbReference type="Pfam" id="PF13977">
    <property type="entry name" value="TetR_C_6"/>
    <property type="match status" value="1"/>
</dbReference>
<gene>
    <name evidence="7" type="ORF">HM131_17740</name>
</gene>
<dbReference type="InterPro" id="IPR009057">
    <property type="entry name" value="Homeodomain-like_sf"/>
</dbReference>
<keyword evidence="4" id="KW-0804">Transcription</keyword>
<evidence type="ECO:0000259" key="6">
    <source>
        <dbReference type="PROSITE" id="PS50977"/>
    </source>
</evidence>
<dbReference type="Gene3D" id="1.10.357.10">
    <property type="entry name" value="Tetracycline Repressor, domain 2"/>
    <property type="match status" value="1"/>
</dbReference>
<dbReference type="GO" id="GO:0003677">
    <property type="term" value="F:DNA binding"/>
    <property type="evidence" value="ECO:0007669"/>
    <property type="project" value="UniProtKB-UniRule"/>
</dbReference>
<keyword evidence="8" id="KW-1185">Reference proteome</keyword>
<evidence type="ECO:0000313" key="8">
    <source>
        <dbReference type="Proteomes" id="UP000192527"/>
    </source>
</evidence>
<dbReference type="Pfam" id="PF00440">
    <property type="entry name" value="TetR_N"/>
    <property type="match status" value="1"/>
</dbReference>
<dbReference type="KEGG" id="hmn:HM131_17740"/>
<sequence length="198" mass="23217">MVKKAEQRREQILKAAFEAVSEKGYNAVTLQDIADYAEVSKGVTNYYFKNKVDVFANLLEWTTMKIYEKEAASITKRDTAVEKLEAYMEQVFIGPKENKTFYRVYLDFLSQAKNVERYREINLQFYKNCWEIGKEIITRGIEEGVFHVEDVDQSAKSIRSMIDGSLIQWLMRGEDDLHHDYKLMCHKAALRLLNYQSP</sequence>
<organism evidence="7 8">
    <name type="scientific">Halobacillus mangrovi</name>
    <dbReference type="NCBI Taxonomy" id="402384"/>
    <lineage>
        <taxon>Bacteria</taxon>
        <taxon>Bacillati</taxon>
        <taxon>Bacillota</taxon>
        <taxon>Bacilli</taxon>
        <taxon>Bacillales</taxon>
        <taxon>Bacillaceae</taxon>
        <taxon>Halobacillus</taxon>
    </lineage>
</organism>
<evidence type="ECO:0000256" key="5">
    <source>
        <dbReference type="PROSITE-ProRule" id="PRU00335"/>
    </source>
</evidence>
<dbReference type="PANTHER" id="PTHR43479">
    <property type="entry name" value="ACREF/ENVCD OPERON REPRESSOR-RELATED"/>
    <property type="match status" value="1"/>
</dbReference>
<dbReference type="STRING" id="402384.HM131_17740"/>
<dbReference type="PRINTS" id="PR00455">
    <property type="entry name" value="HTHTETR"/>
</dbReference>
<reference evidence="7 8" key="1">
    <citation type="submission" date="2017-04" db="EMBL/GenBank/DDBJ databases">
        <title>The whole genome sequencing and assembly of Halobacillus mangrovi strain.</title>
        <authorList>
            <person name="Lee S.-J."/>
            <person name="Park M.-K."/>
            <person name="Kim J.-Y."/>
            <person name="Lee Y.-J."/>
            <person name="Yi H."/>
            <person name="Bahn Y.-S."/>
            <person name="Kim J.F."/>
            <person name="Lee D.-W."/>
        </authorList>
    </citation>
    <scope>NUCLEOTIDE SEQUENCE [LARGE SCALE GENOMIC DNA]</scope>
    <source>
        <strain evidence="7 8">KTB 131</strain>
    </source>
</reference>
<dbReference type="SUPFAM" id="SSF48498">
    <property type="entry name" value="Tetracyclin repressor-like, C-terminal domain"/>
    <property type="match status" value="1"/>
</dbReference>
<evidence type="ECO:0000313" key="7">
    <source>
        <dbReference type="EMBL" id="ARI78565.1"/>
    </source>
</evidence>
<keyword evidence="1" id="KW-0678">Repressor</keyword>
<dbReference type="EMBL" id="CP020772">
    <property type="protein sequence ID" value="ARI78565.1"/>
    <property type="molecule type" value="Genomic_DNA"/>
</dbReference>
<dbReference type="SUPFAM" id="SSF46689">
    <property type="entry name" value="Homeodomain-like"/>
    <property type="match status" value="1"/>
</dbReference>
<evidence type="ECO:0000256" key="1">
    <source>
        <dbReference type="ARBA" id="ARBA00022491"/>
    </source>
</evidence>
<dbReference type="InterPro" id="IPR039538">
    <property type="entry name" value="BetI_C"/>
</dbReference>
<proteinExistence type="predicted"/>
<dbReference type="AlphaFoldDB" id="A0A1W5ZZ01"/>
<name>A0A1W5ZZ01_9BACI</name>
<dbReference type="OrthoDB" id="9810250at2"/>